<protein>
    <recommendedName>
        <fullName evidence="3">SMI1/KNR4 family protein SUKH-1</fullName>
    </recommendedName>
</protein>
<gene>
    <name evidence="1" type="ORF">GCM10007332_22320</name>
</gene>
<dbReference type="EMBL" id="BMCW01000004">
    <property type="protein sequence ID" value="GGG60194.1"/>
    <property type="molecule type" value="Genomic_DNA"/>
</dbReference>
<accession>A0ABQ1X977</accession>
<evidence type="ECO:0000313" key="1">
    <source>
        <dbReference type="EMBL" id="GGG60194.1"/>
    </source>
</evidence>
<proteinExistence type="predicted"/>
<keyword evidence="2" id="KW-1185">Reference proteome</keyword>
<name>A0ABQ1X977_9FLAO</name>
<organism evidence="1 2">
    <name type="scientific">Epilithonimonas arachidiradicis</name>
    <dbReference type="NCBI Taxonomy" id="1617282"/>
    <lineage>
        <taxon>Bacteria</taxon>
        <taxon>Pseudomonadati</taxon>
        <taxon>Bacteroidota</taxon>
        <taxon>Flavobacteriia</taxon>
        <taxon>Flavobacteriales</taxon>
        <taxon>Weeksellaceae</taxon>
        <taxon>Chryseobacterium group</taxon>
        <taxon>Epilithonimonas</taxon>
    </lineage>
</organism>
<reference evidence="2" key="1">
    <citation type="journal article" date="2019" name="Int. J. Syst. Evol. Microbiol.">
        <title>The Global Catalogue of Microorganisms (GCM) 10K type strain sequencing project: providing services to taxonomists for standard genome sequencing and annotation.</title>
        <authorList>
            <consortium name="The Broad Institute Genomics Platform"/>
            <consortium name="The Broad Institute Genome Sequencing Center for Infectious Disease"/>
            <person name="Wu L."/>
            <person name="Ma J."/>
        </authorList>
    </citation>
    <scope>NUCLEOTIDE SEQUENCE [LARGE SCALE GENOMIC DNA]</scope>
    <source>
        <strain evidence="2">CCM 8490</strain>
    </source>
</reference>
<comment type="caution">
    <text evidence="1">The sequence shown here is derived from an EMBL/GenBank/DDBJ whole genome shotgun (WGS) entry which is preliminary data.</text>
</comment>
<dbReference type="Proteomes" id="UP000658202">
    <property type="component" value="Unassembled WGS sequence"/>
</dbReference>
<evidence type="ECO:0008006" key="3">
    <source>
        <dbReference type="Google" id="ProtNLM"/>
    </source>
</evidence>
<evidence type="ECO:0000313" key="2">
    <source>
        <dbReference type="Proteomes" id="UP000658202"/>
    </source>
</evidence>
<sequence length="221" mass="26064">MLDRLQSEKQKHEMKIEILEKIKQLGGNIENVKGNSLAEDILSITFDTVLYQKPEDTPWQTAEDAEPIYGIGEFINENEELFKTDKQALYDKIIDKYFRLTKEGYGQVFWQPKLFTPFKEGTGDYEEWNSDFTDENTDLTKIIKFTNDETPDFIEIFYSYGFPDNYYICLSDPNLENPTLFGTDHEVYFREVTNEGSLEDFLNTFMTKEELIEIVKKRIEK</sequence>